<keyword evidence="1 5" id="KW-0597">Phosphoprotein</keyword>
<dbReference type="EMBL" id="FPKR01000004">
    <property type="protein sequence ID" value="SFZ74682.1"/>
    <property type="molecule type" value="Genomic_DNA"/>
</dbReference>
<dbReference type="PROSITE" id="PS50043">
    <property type="entry name" value="HTH_LUXR_2"/>
    <property type="match status" value="1"/>
</dbReference>
<dbReference type="GO" id="GO:0003677">
    <property type="term" value="F:DNA binding"/>
    <property type="evidence" value="ECO:0007669"/>
    <property type="project" value="UniProtKB-KW"/>
</dbReference>
<feature type="domain" description="Response regulatory" evidence="7">
    <location>
        <begin position="3"/>
        <end position="119"/>
    </location>
</feature>
<dbReference type="RefSeq" id="WP_072427882.1">
    <property type="nucleotide sequence ID" value="NZ_FPKR01000004.1"/>
</dbReference>
<name>A0A1K2HEE9_9NEIS</name>
<feature type="modified residue" description="4-aspartylphosphate" evidence="5">
    <location>
        <position position="54"/>
    </location>
</feature>
<dbReference type="InterPro" id="IPR016032">
    <property type="entry name" value="Sig_transdc_resp-reg_C-effctor"/>
</dbReference>
<sequence length="210" mass="22566">MIRVLIAEDHPIVREGVKQLVQLSGDMQVVGEAMNGERLLDALRATPCDVLLLDLSMPGLSGLEALPRILALAQPPAILVLSMHDEAQMAARALKLGAAGYATKASDPALLIAAIRKLAAGGRYIDPQLADRMVFEVGLGDGQPPHAHLSEREFQIFLRLAQGEGVNEIGQHLAISAKTVSTHKLRLLQKLGLGSTAELVRYAIEHKLLD</sequence>
<evidence type="ECO:0000256" key="5">
    <source>
        <dbReference type="PROSITE-ProRule" id="PRU00169"/>
    </source>
</evidence>
<keyword evidence="4" id="KW-0804">Transcription</keyword>
<dbReference type="InterPro" id="IPR001789">
    <property type="entry name" value="Sig_transdc_resp-reg_receiver"/>
</dbReference>
<organism evidence="8 9">
    <name type="scientific">Chitinimonas taiwanensis DSM 18899</name>
    <dbReference type="NCBI Taxonomy" id="1121279"/>
    <lineage>
        <taxon>Bacteria</taxon>
        <taxon>Pseudomonadati</taxon>
        <taxon>Pseudomonadota</taxon>
        <taxon>Betaproteobacteria</taxon>
        <taxon>Neisseriales</taxon>
        <taxon>Chitinibacteraceae</taxon>
        <taxon>Chitinimonas</taxon>
    </lineage>
</organism>
<dbReference type="PRINTS" id="PR00038">
    <property type="entry name" value="HTHLUXR"/>
</dbReference>
<evidence type="ECO:0000256" key="4">
    <source>
        <dbReference type="ARBA" id="ARBA00023163"/>
    </source>
</evidence>
<dbReference type="GO" id="GO:0006355">
    <property type="term" value="P:regulation of DNA-templated transcription"/>
    <property type="evidence" value="ECO:0007669"/>
    <property type="project" value="InterPro"/>
</dbReference>
<dbReference type="CDD" id="cd17535">
    <property type="entry name" value="REC_NarL-like"/>
    <property type="match status" value="1"/>
</dbReference>
<dbReference type="AlphaFoldDB" id="A0A1K2HEE9"/>
<evidence type="ECO:0000313" key="9">
    <source>
        <dbReference type="Proteomes" id="UP000186513"/>
    </source>
</evidence>
<protein>
    <submittedName>
        <fullName evidence="8">Two component transcriptional regulator, LuxR family</fullName>
    </submittedName>
</protein>
<dbReference type="PANTHER" id="PTHR43214:SF41">
    <property type="entry name" value="NITRATE_NITRITE RESPONSE REGULATOR PROTEIN NARP"/>
    <property type="match status" value="1"/>
</dbReference>
<dbReference type="Pfam" id="PF00072">
    <property type="entry name" value="Response_reg"/>
    <property type="match status" value="1"/>
</dbReference>
<dbReference type="InterPro" id="IPR058245">
    <property type="entry name" value="NreC/VraR/RcsB-like_REC"/>
</dbReference>
<dbReference type="SUPFAM" id="SSF52172">
    <property type="entry name" value="CheY-like"/>
    <property type="match status" value="1"/>
</dbReference>
<dbReference type="CDD" id="cd06170">
    <property type="entry name" value="LuxR_C_like"/>
    <property type="match status" value="1"/>
</dbReference>
<accession>A0A1K2HEE9</accession>
<dbReference type="InterPro" id="IPR039420">
    <property type="entry name" value="WalR-like"/>
</dbReference>
<dbReference type="SMART" id="SM00421">
    <property type="entry name" value="HTH_LUXR"/>
    <property type="match status" value="1"/>
</dbReference>
<evidence type="ECO:0000256" key="1">
    <source>
        <dbReference type="ARBA" id="ARBA00022553"/>
    </source>
</evidence>
<evidence type="ECO:0000259" key="7">
    <source>
        <dbReference type="PROSITE" id="PS50110"/>
    </source>
</evidence>
<keyword evidence="9" id="KW-1185">Reference proteome</keyword>
<evidence type="ECO:0000256" key="3">
    <source>
        <dbReference type="ARBA" id="ARBA00023125"/>
    </source>
</evidence>
<dbReference type="SUPFAM" id="SSF46894">
    <property type="entry name" value="C-terminal effector domain of the bipartite response regulators"/>
    <property type="match status" value="1"/>
</dbReference>
<dbReference type="PROSITE" id="PS50110">
    <property type="entry name" value="RESPONSE_REGULATORY"/>
    <property type="match status" value="1"/>
</dbReference>
<dbReference type="Gene3D" id="3.40.50.2300">
    <property type="match status" value="1"/>
</dbReference>
<dbReference type="OrthoDB" id="9816469at2"/>
<dbReference type="InterPro" id="IPR000792">
    <property type="entry name" value="Tscrpt_reg_LuxR_C"/>
</dbReference>
<keyword evidence="2" id="KW-0805">Transcription regulation</keyword>
<dbReference type="InterPro" id="IPR011006">
    <property type="entry name" value="CheY-like_superfamily"/>
</dbReference>
<dbReference type="SMART" id="SM00448">
    <property type="entry name" value="REC"/>
    <property type="match status" value="1"/>
</dbReference>
<feature type="domain" description="HTH luxR-type" evidence="6">
    <location>
        <begin position="142"/>
        <end position="207"/>
    </location>
</feature>
<evidence type="ECO:0000256" key="2">
    <source>
        <dbReference type="ARBA" id="ARBA00023015"/>
    </source>
</evidence>
<evidence type="ECO:0000313" key="8">
    <source>
        <dbReference type="EMBL" id="SFZ74682.1"/>
    </source>
</evidence>
<reference evidence="8 9" key="1">
    <citation type="submission" date="2016-11" db="EMBL/GenBank/DDBJ databases">
        <authorList>
            <person name="Jaros S."/>
            <person name="Januszkiewicz K."/>
            <person name="Wedrychowicz H."/>
        </authorList>
    </citation>
    <scope>NUCLEOTIDE SEQUENCE [LARGE SCALE GENOMIC DNA]</scope>
    <source>
        <strain evidence="8 9">DSM 18899</strain>
    </source>
</reference>
<gene>
    <name evidence="8" type="ORF">SAMN02745887_01360</name>
</gene>
<keyword evidence="3" id="KW-0238">DNA-binding</keyword>
<proteinExistence type="predicted"/>
<evidence type="ECO:0000259" key="6">
    <source>
        <dbReference type="PROSITE" id="PS50043"/>
    </source>
</evidence>
<dbReference type="PROSITE" id="PS00622">
    <property type="entry name" value="HTH_LUXR_1"/>
    <property type="match status" value="1"/>
</dbReference>
<dbReference type="GO" id="GO:0000160">
    <property type="term" value="P:phosphorelay signal transduction system"/>
    <property type="evidence" value="ECO:0007669"/>
    <property type="project" value="InterPro"/>
</dbReference>
<dbReference type="Proteomes" id="UP000186513">
    <property type="component" value="Unassembled WGS sequence"/>
</dbReference>
<dbReference type="PANTHER" id="PTHR43214">
    <property type="entry name" value="TWO-COMPONENT RESPONSE REGULATOR"/>
    <property type="match status" value="1"/>
</dbReference>
<dbReference type="STRING" id="1121279.SAMN02745887_01360"/>
<dbReference type="Pfam" id="PF00196">
    <property type="entry name" value="GerE"/>
    <property type="match status" value="1"/>
</dbReference>